<reference evidence="2 3" key="1">
    <citation type="submission" date="2024-06" db="EMBL/GenBank/DDBJ databases">
        <title>Lysinibacillus zambalefons sp. nov., a Novel Firmicute Isolated from the Poon Bato Zambales Hyperalkaline Spring.</title>
        <authorList>
            <person name="Aja J.A."/>
            <person name="Lazaro J.E.H."/>
            <person name="Llorin L.D."/>
            <person name="Lim K.R."/>
            <person name="Teodosio J."/>
            <person name="Dalisay D.S."/>
        </authorList>
    </citation>
    <scope>NUCLEOTIDE SEQUENCE [LARGE SCALE GENOMIC DNA]</scope>
    <source>
        <strain evidence="2 3">M3</strain>
    </source>
</reference>
<gene>
    <name evidence="2" type="ORF">ABNX05_00770</name>
</gene>
<dbReference type="EMBL" id="JBEGDG010000001">
    <property type="protein sequence ID" value="MEQ6353144.1"/>
    <property type="molecule type" value="Genomic_DNA"/>
</dbReference>
<name>A0ABV1MND6_9BACI</name>
<comment type="caution">
    <text evidence="2">The sequence shown here is derived from an EMBL/GenBank/DDBJ whole genome shotgun (WGS) entry which is preliminary data.</text>
</comment>
<accession>A0ABV1MND6</accession>
<evidence type="ECO:0008006" key="4">
    <source>
        <dbReference type="Google" id="ProtNLM"/>
    </source>
</evidence>
<organism evidence="2 3">
    <name type="scientific">Lysinibacillus zambalensis</name>
    <dbReference type="NCBI Taxonomy" id="3160866"/>
    <lineage>
        <taxon>Bacteria</taxon>
        <taxon>Bacillati</taxon>
        <taxon>Bacillota</taxon>
        <taxon>Bacilli</taxon>
        <taxon>Bacillales</taxon>
        <taxon>Bacillaceae</taxon>
        <taxon>Lysinibacillus</taxon>
    </lineage>
</organism>
<sequence>MKKCFLYVVALLGLTFITGCSNTGGLSGEKPPKAFIEIENKKFETTLGTYCWQNGCVDTAGPVELLEGQKPIKVKSGETITLELDYETKPNEFHVAQISGNKETEVVVKNNRFTAPTQRGVYYYSYGVWWMDEKEANVSNGDAFYAFVLEVE</sequence>
<dbReference type="RefSeq" id="WP_349657932.1">
    <property type="nucleotide sequence ID" value="NZ_JBEGDG010000001.1"/>
</dbReference>
<feature type="signal peptide" evidence="1">
    <location>
        <begin position="1"/>
        <end position="23"/>
    </location>
</feature>
<evidence type="ECO:0000256" key="1">
    <source>
        <dbReference type="SAM" id="SignalP"/>
    </source>
</evidence>
<dbReference type="PROSITE" id="PS51257">
    <property type="entry name" value="PROKAR_LIPOPROTEIN"/>
    <property type="match status" value="1"/>
</dbReference>
<proteinExistence type="predicted"/>
<keyword evidence="3" id="KW-1185">Reference proteome</keyword>
<feature type="chain" id="PRO_5045767534" description="Lipoprotein" evidence="1">
    <location>
        <begin position="24"/>
        <end position="152"/>
    </location>
</feature>
<dbReference type="Proteomes" id="UP001478862">
    <property type="component" value="Unassembled WGS sequence"/>
</dbReference>
<evidence type="ECO:0000313" key="2">
    <source>
        <dbReference type="EMBL" id="MEQ6353144.1"/>
    </source>
</evidence>
<evidence type="ECO:0000313" key="3">
    <source>
        <dbReference type="Proteomes" id="UP001478862"/>
    </source>
</evidence>
<protein>
    <recommendedName>
        <fullName evidence="4">Lipoprotein</fullName>
    </recommendedName>
</protein>
<keyword evidence="1" id="KW-0732">Signal</keyword>